<proteinExistence type="predicted"/>
<evidence type="ECO:0000313" key="3">
    <source>
        <dbReference type="Proteomes" id="UP001519460"/>
    </source>
</evidence>
<keyword evidence="3" id="KW-1185">Reference proteome</keyword>
<dbReference type="Pfam" id="PF09995">
    <property type="entry name" value="MPAB_Lcp_cat"/>
    <property type="match status" value="1"/>
</dbReference>
<organism evidence="2 3">
    <name type="scientific">Batillaria attramentaria</name>
    <dbReference type="NCBI Taxonomy" id="370345"/>
    <lineage>
        <taxon>Eukaryota</taxon>
        <taxon>Metazoa</taxon>
        <taxon>Spiralia</taxon>
        <taxon>Lophotrochozoa</taxon>
        <taxon>Mollusca</taxon>
        <taxon>Gastropoda</taxon>
        <taxon>Caenogastropoda</taxon>
        <taxon>Sorbeoconcha</taxon>
        <taxon>Cerithioidea</taxon>
        <taxon>Batillariidae</taxon>
        <taxon>Batillaria</taxon>
    </lineage>
</organism>
<feature type="domain" description="ER-bound oxygenase mpaB/mpaB'/Rubber oxygenase catalytic" evidence="1">
    <location>
        <begin position="52"/>
        <end position="256"/>
    </location>
</feature>
<comment type="caution">
    <text evidence="2">The sequence shown here is derived from an EMBL/GenBank/DDBJ whole genome shotgun (WGS) entry which is preliminary data.</text>
</comment>
<dbReference type="Proteomes" id="UP001519460">
    <property type="component" value="Unassembled WGS sequence"/>
</dbReference>
<dbReference type="AlphaFoldDB" id="A0ABD0KYJ3"/>
<evidence type="ECO:0000259" key="1">
    <source>
        <dbReference type="Pfam" id="PF09995"/>
    </source>
</evidence>
<evidence type="ECO:0000313" key="2">
    <source>
        <dbReference type="EMBL" id="KAK7492217.1"/>
    </source>
</evidence>
<name>A0ABD0KYJ3_9CAEN</name>
<dbReference type="PANTHER" id="PTHR37159">
    <property type="entry name" value="GH11867P"/>
    <property type="match status" value="1"/>
</dbReference>
<dbReference type="EMBL" id="JACVVK020000105">
    <property type="protein sequence ID" value="KAK7492217.1"/>
    <property type="molecule type" value="Genomic_DNA"/>
</dbReference>
<dbReference type="PANTHER" id="PTHR37159:SF1">
    <property type="entry name" value="GH11867P"/>
    <property type="match status" value="1"/>
</dbReference>
<gene>
    <name evidence="2" type="ORF">BaRGS_00016514</name>
</gene>
<accession>A0ABD0KYJ3</accession>
<reference evidence="2 3" key="1">
    <citation type="journal article" date="2023" name="Sci. Data">
        <title>Genome assembly of the Korean intertidal mud-creeper Batillaria attramentaria.</title>
        <authorList>
            <person name="Patra A.K."/>
            <person name="Ho P.T."/>
            <person name="Jun S."/>
            <person name="Lee S.J."/>
            <person name="Kim Y."/>
            <person name="Won Y.J."/>
        </authorList>
    </citation>
    <scope>NUCLEOTIDE SEQUENCE [LARGE SCALE GENOMIC DNA]</scope>
    <source>
        <strain evidence="2">Wonlab-2016</strain>
    </source>
</reference>
<sequence>MNLEVLRETGSRVGDSGLPMTKPKDFDFEKYSRGQKFFQENVFSCTHAMLTSLVCGMSAENLIRPLVFTGQSDKPLKALRRYKRTFQYVGSWYFHDIFDEESVAYKSLRAVRRRHNSVRDAMNSGEGDISRLDNVSQYDMSLVQHAFIGVVIVYPQECGIQCTDEDLECFVYLWYCIGYMLGITDENNICRGGYQNAWNICKEIETDILRPALHDPPDHFEPMARAFADGMNLMLHFPLLSLNSCIATSPSRVRESYFASRPTMSISDHLRVMFLHVLVKLVRYIPPLRHLLNNALVGLINARE</sequence>
<dbReference type="InterPro" id="IPR018713">
    <property type="entry name" value="MPAB/Lcp_cat_dom"/>
</dbReference>
<protein>
    <recommendedName>
        <fullName evidence="1">ER-bound oxygenase mpaB/mpaB'/Rubber oxygenase catalytic domain-containing protein</fullName>
    </recommendedName>
</protein>